<accession>A0A4U7N4F2</accession>
<dbReference type="Pfam" id="PF17930">
    <property type="entry name" value="LpxI_N"/>
    <property type="match status" value="1"/>
</dbReference>
<comment type="caution">
    <text evidence="3">The sequence shown here is derived from an EMBL/GenBank/DDBJ whole genome shotgun (WGS) entry which is preliminary data.</text>
</comment>
<dbReference type="PANTHER" id="PTHR39962">
    <property type="entry name" value="BLL4848 PROTEIN"/>
    <property type="match status" value="1"/>
</dbReference>
<organism evidence="3 4">
    <name type="scientific">Shimia litoralis</name>
    <dbReference type="NCBI Taxonomy" id="420403"/>
    <lineage>
        <taxon>Bacteria</taxon>
        <taxon>Pseudomonadati</taxon>
        <taxon>Pseudomonadota</taxon>
        <taxon>Alphaproteobacteria</taxon>
        <taxon>Rhodobacterales</taxon>
        <taxon>Roseobacteraceae</taxon>
    </lineage>
</organism>
<dbReference type="Gene3D" id="3.40.50.20">
    <property type="match status" value="1"/>
</dbReference>
<dbReference type="Proteomes" id="UP000306575">
    <property type="component" value="Unassembled WGS sequence"/>
</dbReference>
<dbReference type="PANTHER" id="PTHR39962:SF1">
    <property type="entry name" value="LPXI FAMILY PROTEIN"/>
    <property type="match status" value="1"/>
</dbReference>
<dbReference type="AlphaFoldDB" id="A0A4U7N4F2"/>
<dbReference type="InterPro" id="IPR043167">
    <property type="entry name" value="LpxI_C_sf"/>
</dbReference>
<feature type="domain" description="LpxI N-terminal" evidence="2">
    <location>
        <begin position="4"/>
        <end position="125"/>
    </location>
</feature>
<keyword evidence="4" id="KW-1185">Reference proteome</keyword>
<evidence type="ECO:0000259" key="2">
    <source>
        <dbReference type="Pfam" id="PF17930"/>
    </source>
</evidence>
<dbReference type="InterPro" id="IPR053174">
    <property type="entry name" value="LpxI"/>
</dbReference>
<dbReference type="OrthoDB" id="9789836at2"/>
<gene>
    <name evidence="3" type="ORF">FAP39_10280</name>
</gene>
<dbReference type="InterPro" id="IPR041255">
    <property type="entry name" value="LpxI_N"/>
</dbReference>
<dbReference type="Pfam" id="PF06230">
    <property type="entry name" value="LpxI_C"/>
    <property type="match status" value="1"/>
</dbReference>
<reference evidence="3 4" key="1">
    <citation type="submission" date="2019-04" db="EMBL/GenBank/DDBJ databases">
        <title>Genome sequence of Pelagicola litoralis CL-ES2.</title>
        <authorList>
            <person name="Cao J."/>
        </authorList>
    </citation>
    <scope>NUCLEOTIDE SEQUENCE [LARGE SCALE GENOMIC DNA]</scope>
    <source>
        <strain evidence="3 4">CL-ES2</strain>
    </source>
</reference>
<evidence type="ECO:0000313" key="4">
    <source>
        <dbReference type="Proteomes" id="UP000306575"/>
    </source>
</evidence>
<sequence>MQTLAILSGSGALPFQLSKAYPEAMRVVFHGVEHRLLAPVSEHRFDQLGALFDDMRANGITDVVFAGGMARPPLDPTQFDATMMTLAPRLMAAFQSGDDAVLRLVIAIFEEQGFNVVGAHELMPEITAQEGLIAGEEPSASHLSDAARATDILLALSPLDVGQGAVVAHGLCLGIETLQGTDALLGFVADTPERLRRQKGGVLVKIPKRGQDLRVDMPAIGPETIHNAAKAGLDGIVVSAGKVVILDREATLAALDQTGLFLLARVM</sequence>
<dbReference type="InterPro" id="IPR010415">
    <property type="entry name" value="LpxI_C"/>
</dbReference>
<dbReference type="Gene3D" id="3.40.140.80">
    <property type="match status" value="1"/>
</dbReference>
<proteinExistence type="predicted"/>
<evidence type="ECO:0000259" key="1">
    <source>
        <dbReference type="Pfam" id="PF06230"/>
    </source>
</evidence>
<dbReference type="RefSeq" id="WP_138016311.1">
    <property type="nucleotide sequence ID" value="NZ_SULI01000010.1"/>
</dbReference>
<dbReference type="EMBL" id="SULI01000010">
    <property type="protein sequence ID" value="TKZ20662.1"/>
    <property type="molecule type" value="Genomic_DNA"/>
</dbReference>
<name>A0A4U7N4F2_9RHOB</name>
<evidence type="ECO:0000313" key="3">
    <source>
        <dbReference type="EMBL" id="TKZ20662.1"/>
    </source>
</evidence>
<feature type="domain" description="LpxI C-terminal" evidence="1">
    <location>
        <begin position="129"/>
        <end position="262"/>
    </location>
</feature>
<protein>
    <submittedName>
        <fullName evidence="3">LpxI family protein</fullName>
    </submittedName>
</protein>